<organism evidence="2 3">
    <name type="scientific">Acinetobacter baumannii (strain 1295743)</name>
    <dbReference type="NCBI Taxonomy" id="1310613"/>
    <lineage>
        <taxon>Bacteria</taxon>
        <taxon>Pseudomonadati</taxon>
        <taxon>Pseudomonadota</taxon>
        <taxon>Gammaproteobacteria</taxon>
        <taxon>Moraxellales</taxon>
        <taxon>Moraxellaceae</taxon>
        <taxon>Acinetobacter</taxon>
        <taxon>Acinetobacter calcoaceticus/baumannii complex</taxon>
    </lineage>
</organism>
<evidence type="ECO:0000313" key="2">
    <source>
        <dbReference type="EMBL" id="EXB05174.1"/>
    </source>
</evidence>
<evidence type="ECO:0000313" key="3">
    <source>
        <dbReference type="Proteomes" id="UP000020595"/>
    </source>
</evidence>
<dbReference type="Proteomes" id="UP000020595">
    <property type="component" value="Unassembled WGS sequence"/>
</dbReference>
<keyword evidence="1" id="KW-0812">Transmembrane</keyword>
<dbReference type="EMBL" id="JEWH01000031">
    <property type="protein sequence ID" value="EXB05174.1"/>
    <property type="molecule type" value="Genomic_DNA"/>
</dbReference>
<sequence length="112" mass="12982">MSFASLFWAIAAMMQACMLSQFGQKKLQYSWLKSTTRRILYGITILFLLSSLFLNCSFEGSSVGVLSWFFAIITTAFFLQIIVFYSFRKYFIPIWLMAIVVAIIFSIVEWLP</sequence>
<evidence type="ECO:0000256" key="1">
    <source>
        <dbReference type="SAM" id="Phobius"/>
    </source>
</evidence>
<dbReference type="PATRIC" id="fig|1310613.3.peg.2401"/>
<gene>
    <name evidence="2" type="ORF">J512_2496</name>
</gene>
<feature type="transmembrane region" description="Helical" evidence="1">
    <location>
        <begin position="39"/>
        <end position="58"/>
    </location>
</feature>
<comment type="caution">
    <text evidence="2">The sequence shown here is derived from an EMBL/GenBank/DDBJ whole genome shotgun (WGS) entry which is preliminary data.</text>
</comment>
<proteinExistence type="predicted"/>
<dbReference type="RefSeq" id="WP_000006591.1">
    <property type="nucleotide sequence ID" value="NZ_JEWH01000031.1"/>
</dbReference>
<accession>A0A009IKD3</accession>
<feature type="transmembrane region" description="Helical" evidence="1">
    <location>
        <begin position="91"/>
        <end position="111"/>
    </location>
</feature>
<dbReference type="AlphaFoldDB" id="A0A009IKD3"/>
<feature type="transmembrane region" description="Helical" evidence="1">
    <location>
        <begin position="65"/>
        <end position="85"/>
    </location>
</feature>
<reference evidence="2 3" key="1">
    <citation type="submission" date="2014-02" db="EMBL/GenBank/DDBJ databases">
        <title>Comparative genomics and transcriptomics to identify genetic mechanisms underlying the emergence of carbapenem resistant Acinetobacter baumannii (CRAb).</title>
        <authorList>
            <person name="Harris A.D."/>
            <person name="Johnson K.J."/>
            <person name="George J."/>
            <person name="Shefchek K."/>
            <person name="Daugherty S.C."/>
            <person name="Parankush S."/>
            <person name="Sadzewicz L."/>
            <person name="Tallon L."/>
            <person name="Sengamalay N."/>
            <person name="Hazen T.H."/>
            <person name="Rasko D.A."/>
        </authorList>
    </citation>
    <scope>NUCLEOTIDE SEQUENCE [LARGE SCALE GENOMIC DNA]</scope>
    <source>
        <strain evidence="2 3">1295743</strain>
    </source>
</reference>
<name>A0A009IKD3_ACIB9</name>
<protein>
    <submittedName>
        <fullName evidence="2">Putative membrane protein</fullName>
    </submittedName>
</protein>
<keyword evidence="1" id="KW-1133">Transmembrane helix</keyword>
<keyword evidence="1" id="KW-0472">Membrane</keyword>